<protein>
    <recommendedName>
        <fullName evidence="5">DUF2815 family protein</fullName>
    </recommendedName>
</protein>
<dbReference type="OrthoDB" id="22884at10239"/>
<keyword evidence="4" id="KW-1185">Reference proteome</keyword>
<dbReference type="Pfam" id="PF10991">
    <property type="entry name" value="Enc34_ssDNA-bd"/>
    <property type="match status" value="1"/>
</dbReference>
<feature type="coiled-coil region" evidence="1">
    <location>
        <begin position="115"/>
        <end position="142"/>
    </location>
</feature>
<sequence>MAELVKYLTPVFRGAFTKTVFTPEYFDDDKTGEPKYGITAIWDPSKFSKADQKRWDAIMEALDDESKARFKKSWDKLPANYKKGIRDGEEKADKEGFEAGLQFASLTTKMRPGVVDKERKAIAKNDEEREKWEEQEKDVSNEVGMDAVYSGAYYRATIVTYSYDNKGKGVALGLMNLQKVRDGERIDGRTDASADFEDELDDAWLEEDEDPLD</sequence>
<feature type="compositionally biased region" description="Acidic residues" evidence="2">
    <location>
        <begin position="194"/>
        <end position="213"/>
    </location>
</feature>
<evidence type="ECO:0008006" key="5">
    <source>
        <dbReference type="Google" id="ProtNLM"/>
    </source>
</evidence>
<gene>
    <name evidence="3" type="ORF">RDJLphi2_gp29</name>
</gene>
<dbReference type="Gene3D" id="2.40.50.140">
    <property type="entry name" value="Nucleic acid-binding proteins"/>
    <property type="match status" value="1"/>
</dbReference>
<feature type="region of interest" description="Disordered" evidence="2">
    <location>
        <begin position="184"/>
        <end position="213"/>
    </location>
</feature>
<organism evidence="3 4">
    <name type="scientific">Roseobacter phage RDJL Phi 2</name>
    <dbReference type="NCBI Taxonomy" id="1682380"/>
    <lineage>
        <taxon>Viruses</taxon>
        <taxon>Duplodnaviria</taxon>
        <taxon>Heunggongvirae</taxon>
        <taxon>Uroviricota</taxon>
        <taxon>Caudoviricetes</taxon>
        <taxon>Xiamenvirus</taxon>
        <taxon>Xiamenvirus RDJL2</taxon>
    </lineage>
</organism>
<dbReference type="EMBL" id="KT266805">
    <property type="protein sequence ID" value="AKQ75819.1"/>
    <property type="molecule type" value="Genomic_DNA"/>
</dbReference>
<dbReference type="InterPro" id="IPR022595">
    <property type="entry name" value="Enc34_ssDNA-bd"/>
</dbReference>
<evidence type="ECO:0000256" key="2">
    <source>
        <dbReference type="SAM" id="MobiDB-lite"/>
    </source>
</evidence>
<evidence type="ECO:0000313" key="3">
    <source>
        <dbReference type="EMBL" id="AKQ75819.1"/>
    </source>
</evidence>
<keyword evidence="1" id="KW-0175">Coiled coil</keyword>
<dbReference type="SUPFAM" id="SSF50249">
    <property type="entry name" value="Nucleic acid-binding proteins"/>
    <property type="match status" value="1"/>
</dbReference>
<accession>A0A0K0PVS1</accession>
<proteinExistence type="predicted"/>
<name>A0A0K0PVS1_9CAUD</name>
<evidence type="ECO:0000313" key="4">
    <source>
        <dbReference type="Proteomes" id="UP000223793"/>
    </source>
</evidence>
<dbReference type="Proteomes" id="UP000223793">
    <property type="component" value="Segment"/>
</dbReference>
<reference evidence="4" key="1">
    <citation type="submission" date="2015-07" db="EMBL/GenBank/DDBJ databases">
        <title>Complete genome sequence of Roseophage RDJL phage 2, a siphovirus infects Roseobacter denitrificans OCh114.</title>
        <authorList>
            <person name="Liang Y."/>
            <person name="Zhang Y."/>
            <person name="Zhou C."/>
            <person name="Chen Z."/>
            <person name="Yang S."/>
        </authorList>
    </citation>
    <scope>NUCLEOTIDE SEQUENCE [LARGE SCALE GENOMIC DNA]</scope>
</reference>
<dbReference type="InterPro" id="IPR012340">
    <property type="entry name" value="NA-bd_OB-fold"/>
</dbReference>
<evidence type="ECO:0000256" key="1">
    <source>
        <dbReference type="SAM" id="Coils"/>
    </source>
</evidence>